<reference evidence="4 5" key="1">
    <citation type="submission" date="2017-08" db="EMBL/GenBank/DDBJ databases">
        <title>Infants hospitalized years apart are colonized by the same room-sourced microbial strains.</title>
        <authorList>
            <person name="Brooks B."/>
            <person name="Olm M.R."/>
            <person name="Firek B.A."/>
            <person name="Baker R."/>
            <person name="Thomas B.C."/>
            <person name="Morowitz M.J."/>
            <person name="Banfield J.F."/>
        </authorList>
    </citation>
    <scope>NUCLEOTIDE SEQUENCE [LARGE SCALE GENOMIC DNA]</scope>
    <source>
        <strain evidence="4">S2_005_002_R2_33</strain>
    </source>
</reference>
<feature type="region of interest" description="Disordered" evidence="3">
    <location>
        <begin position="340"/>
        <end position="398"/>
    </location>
</feature>
<sequence length="398" mass="41733">MSLPAAAVALLMTGPALPEGAGYVVEGQIVATDADLQPGTFIPVIIPMAAQVSAQSGLPAGPEAPAGQDSPSGSVQLPQTANPADSVPAQPPATQLPDGTAVAPPSAPAPGQPESEIVVTAPQPPPPGDPLERINVESFKAVQAVDKAVLEPVAKAYNKGLPRPVRQGLRNFFTNLSEPVVFVAYLLQLKPGKAAETAGRFAINTTLGVAGLVDVAKKKPFNLPYRPNGLANTLGYYGVGPGPFMYLPIVGPTTLRDIIGDTVDRLLLPAAVGKPFTNPEVVLPMTIVDQLGERAAFDERINKIREEDRPYAAYRELYLKQRQAEIDALHGRITPDVVPVYGPSMKTFDKNDQTKSPEDGAAPTGSDAPVESQPAPVQPEPAPTPEPVQIQPEPVPAN</sequence>
<proteinExistence type="inferred from homology"/>
<evidence type="ECO:0000313" key="5">
    <source>
        <dbReference type="Proteomes" id="UP000249082"/>
    </source>
</evidence>
<dbReference type="PANTHER" id="PTHR30035">
    <property type="entry name" value="LIPOPROTEIN VACJ-RELATED"/>
    <property type="match status" value="1"/>
</dbReference>
<accession>A0A2W5NX97</accession>
<feature type="compositionally biased region" description="Pro residues" evidence="3">
    <location>
        <begin position="376"/>
        <end position="386"/>
    </location>
</feature>
<feature type="compositionally biased region" description="Polar residues" evidence="3">
    <location>
        <begin position="69"/>
        <end position="83"/>
    </location>
</feature>
<dbReference type="GO" id="GO:0120010">
    <property type="term" value="P:intermembrane phospholipid transfer"/>
    <property type="evidence" value="ECO:0007669"/>
    <property type="project" value="TreeGrafter"/>
</dbReference>
<evidence type="ECO:0000256" key="2">
    <source>
        <dbReference type="ARBA" id="ARBA00022729"/>
    </source>
</evidence>
<comment type="caution">
    <text evidence="4">The sequence shown here is derived from an EMBL/GenBank/DDBJ whole genome shotgun (WGS) entry which is preliminary data.</text>
</comment>
<evidence type="ECO:0000256" key="3">
    <source>
        <dbReference type="SAM" id="MobiDB-lite"/>
    </source>
</evidence>
<dbReference type="GO" id="GO:0016020">
    <property type="term" value="C:membrane"/>
    <property type="evidence" value="ECO:0007669"/>
    <property type="project" value="InterPro"/>
</dbReference>
<name>A0A2W5NX97_9SPHN</name>
<dbReference type="EMBL" id="QFPX01000001">
    <property type="protein sequence ID" value="PZQ57564.1"/>
    <property type="molecule type" value="Genomic_DNA"/>
</dbReference>
<feature type="region of interest" description="Disordered" evidence="3">
    <location>
        <begin position="56"/>
        <end position="127"/>
    </location>
</feature>
<dbReference type="PANTHER" id="PTHR30035:SF3">
    <property type="entry name" value="INTERMEMBRANE PHOSPHOLIPID TRANSPORT SYSTEM LIPOPROTEIN MLAA"/>
    <property type="match status" value="1"/>
</dbReference>
<dbReference type="Pfam" id="PF04333">
    <property type="entry name" value="MlaA"/>
    <property type="match status" value="1"/>
</dbReference>
<feature type="compositionally biased region" description="Basic and acidic residues" evidence="3">
    <location>
        <begin position="347"/>
        <end position="358"/>
    </location>
</feature>
<dbReference type="AlphaFoldDB" id="A0A2W5NX97"/>
<keyword evidence="4" id="KW-0449">Lipoprotein</keyword>
<protein>
    <submittedName>
        <fullName evidence="4">VacJ family lipoprotein</fullName>
    </submittedName>
</protein>
<keyword evidence="2" id="KW-0732">Signal</keyword>
<evidence type="ECO:0000256" key="1">
    <source>
        <dbReference type="ARBA" id="ARBA00010634"/>
    </source>
</evidence>
<dbReference type="InterPro" id="IPR007428">
    <property type="entry name" value="MlaA"/>
</dbReference>
<evidence type="ECO:0000313" key="4">
    <source>
        <dbReference type="EMBL" id="PZQ57564.1"/>
    </source>
</evidence>
<organism evidence="4 5">
    <name type="scientific">Novosphingobium pentaromativorans</name>
    <dbReference type="NCBI Taxonomy" id="205844"/>
    <lineage>
        <taxon>Bacteria</taxon>
        <taxon>Pseudomonadati</taxon>
        <taxon>Pseudomonadota</taxon>
        <taxon>Alphaproteobacteria</taxon>
        <taxon>Sphingomonadales</taxon>
        <taxon>Sphingomonadaceae</taxon>
        <taxon>Novosphingobium</taxon>
    </lineage>
</organism>
<dbReference type="PRINTS" id="PR01805">
    <property type="entry name" value="VACJLIPOPROT"/>
</dbReference>
<gene>
    <name evidence="4" type="ORF">DI555_01135</name>
</gene>
<dbReference type="Proteomes" id="UP000249082">
    <property type="component" value="Unassembled WGS sequence"/>
</dbReference>
<comment type="similarity">
    <text evidence="1">Belongs to the MlaA family.</text>
</comment>